<reference evidence="3 4" key="1">
    <citation type="submission" date="2018-03" db="EMBL/GenBank/DDBJ databases">
        <authorList>
            <person name="Fogelqvist J."/>
        </authorList>
    </citation>
    <scope>NUCLEOTIDE SEQUENCE [LARGE SCALE GENOMIC DNA]</scope>
</reference>
<dbReference type="InterPro" id="IPR011992">
    <property type="entry name" value="EF-hand-dom_pair"/>
</dbReference>
<dbReference type="GO" id="GO:0005509">
    <property type="term" value="F:calcium ion binding"/>
    <property type="evidence" value="ECO:0007669"/>
    <property type="project" value="InterPro"/>
</dbReference>
<organism evidence="3 4">
    <name type="scientific">Plasmodiophora brassicae</name>
    <name type="common">Clubroot disease agent</name>
    <dbReference type="NCBI Taxonomy" id="37360"/>
    <lineage>
        <taxon>Eukaryota</taxon>
        <taxon>Sar</taxon>
        <taxon>Rhizaria</taxon>
        <taxon>Endomyxa</taxon>
        <taxon>Phytomyxea</taxon>
        <taxon>Plasmodiophorida</taxon>
        <taxon>Plasmodiophoridae</taxon>
        <taxon>Plasmodiophora</taxon>
    </lineage>
</organism>
<gene>
    <name evidence="3" type="ORF">PLBR_LOCUS3258</name>
</gene>
<geneLocation type="mitochondrion" evidence="3"/>
<dbReference type="PANTHER" id="PTHR20875:SF0">
    <property type="entry name" value="GH12158P"/>
    <property type="match status" value="1"/>
</dbReference>
<feature type="compositionally biased region" description="Basic and acidic residues" evidence="1">
    <location>
        <begin position="65"/>
        <end position="77"/>
    </location>
</feature>
<evidence type="ECO:0000259" key="2">
    <source>
        <dbReference type="PROSITE" id="PS50222"/>
    </source>
</evidence>
<feature type="domain" description="EF-hand" evidence="2">
    <location>
        <begin position="204"/>
        <end position="239"/>
    </location>
</feature>
<accession>A0A3P3Y788</accession>
<dbReference type="AlphaFoldDB" id="A0A3P3Y788"/>
<dbReference type="SMART" id="SM00054">
    <property type="entry name" value="EFh"/>
    <property type="match status" value="2"/>
</dbReference>
<sequence>MRVLRGLLIPISAGFSRYMQFLGSDDSSKSPTATPGTLRTALFVSVEPHRTIDQVGARRIDVRKAIVGDHEGQPGEHTRKRSGGHHRPRTPLLSVSRPQSADLTPKPPSTPRTPRRYQLDDDVRSVSSASTHLSCMSITPRHAYFQRQAARLDATPHGLLTKISAHLPGAYLVRDAFCFFDREKTGRVTYEDFRAQIERFGLIGGEETTLTLFNTYDRDGKGYLLFEDFQNIHKQEDKGNGVSTFTWPHGMFTRIAPSPVKALSDGEALANLLREKVNQRARGRYNLLKCFKADEHSLLPELDYDHFRKGCTRFGMHISDADMRILFEHFGGSRDGKINSLEFIDNVACDVWTRRNQQAQPLYLCTFNDFERRRQKIVAKSSPTVPAQHSAAFDTLRQEIRDPQKLNAIRGAFERDKGQLSFPQFRRVVADINNDLELSVQDLRTVFESASRFKGGQIQYRDLLGVLDQTSKSEGERKTRRMSTPVPPSGDVVEEQGPNPAGDVKRPETPRCSDAVRTMIGMKDFSSVDQAVRSRSRCSNV</sequence>
<evidence type="ECO:0000256" key="1">
    <source>
        <dbReference type="SAM" id="MobiDB-lite"/>
    </source>
</evidence>
<dbReference type="Gene3D" id="1.10.238.10">
    <property type="entry name" value="EF-hand"/>
    <property type="match status" value="2"/>
</dbReference>
<dbReference type="EMBL" id="OVEO01000005">
    <property type="protein sequence ID" value="SPQ96043.1"/>
    <property type="molecule type" value="Genomic_DNA"/>
</dbReference>
<dbReference type="CDD" id="cd00051">
    <property type="entry name" value="EFh"/>
    <property type="match status" value="1"/>
</dbReference>
<feature type="region of interest" description="Disordered" evidence="1">
    <location>
        <begin position="65"/>
        <end position="122"/>
    </location>
</feature>
<protein>
    <recommendedName>
        <fullName evidence="2">EF-hand domain-containing protein</fullName>
    </recommendedName>
</protein>
<dbReference type="InterPro" id="IPR052603">
    <property type="entry name" value="EFCB6"/>
</dbReference>
<name>A0A3P3Y788_PLABS</name>
<evidence type="ECO:0000313" key="3">
    <source>
        <dbReference type="EMBL" id="SPQ96043.1"/>
    </source>
</evidence>
<proteinExistence type="predicted"/>
<dbReference type="Proteomes" id="UP000290189">
    <property type="component" value="Unassembled WGS sequence"/>
</dbReference>
<dbReference type="Pfam" id="PF13833">
    <property type="entry name" value="EF-hand_8"/>
    <property type="match status" value="1"/>
</dbReference>
<dbReference type="SUPFAM" id="SSF47473">
    <property type="entry name" value="EF-hand"/>
    <property type="match status" value="1"/>
</dbReference>
<feature type="region of interest" description="Disordered" evidence="1">
    <location>
        <begin position="469"/>
        <end position="513"/>
    </location>
</feature>
<feature type="compositionally biased region" description="Basic residues" evidence="1">
    <location>
        <begin position="78"/>
        <end position="89"/>
    </location>
</feature>
<dbReference type="PROSITE" id="PS50222">
    <property type="entry name" value="EF_HAND_2"/>
    <property type="match status" value="2"/>
</dbReference>
<feature type="domain" description="EF-hand" evidence="2">
    <location>
        <begin position="173"/>
        <end position="203"/>
    </location>
</feature>
<dbReference type="InterPro" id="IPR002048">
    <property type="entry name" value="EF_hand_dom"/>
</dbReference>
<evidence type="ECO:0000313" key="4">
    <source>
        <dbReference type="Proteomes" id="UP000290189"/>
    </source>
</evidence>
<keyword evidence="3" id="KW-0496">Mitochondrion</keyword>
<dbReference type="PANTHER" id="PTHR20875">
    <property type="entry name" value="EF-HAND CALCIUM-BINDING DOMAIN-CONTAINING PROTEIN 6-RELATED"/>
    <property type="match status" value="1"/>
</dbReference>